<name>A0A370FQJ7_9BURK</name>
<protein>
    <submittedName>
        <fullName evidence="4">DedD protein</fullName>
    </submittedName>
</protein>
<dbReference type="RefSeq" id="WP_114802496.1">
    <property type="nucleotide sequence ID" value="NZ_QQAV01000002.1"/>
</dbReference>
<keyword evidence="5" id="KW-1185">Reference proteome</keyword>
<evidence type="ECO:0000256" key="2">
    <source>
        <dbReference type="SAM" id="Phobius"/>
    </source>
</evidence>
<dbReference type="InterPro" id="IPR007730">
    <property type="entry name" value="SPOR-like_dom"/>
</dbReference>
<dbReference type="Gene3D" id="3.30.70.1070">
    <property type="entry name" value="Sporulation related repeat"/>
    <property type="match status" value="1"/>
</dbReference>
<dbReference type="PANTHER" id="PTHR38687">
    <property type="entry name" value="CELL DIVISION PROTEIN DEDD-RELATED"/>
    <property type="match status" value="1"/>
</dbReference>
<dbReference type="GO" id="GO:0042834">
    <property type="term" value="F:peptidoglycan binding"/>
    <property type="evidence" value="ECO:0007669"/>
    <property type="project" value="InterPro"/>
</dbReference>
<keyword evidence="2" id="KW-0472">Membrane</keyword>
<keyword evidence="2" id="KW-1133">Transmembrane helix</keyword>
<feature type="transmembrane region" description="Helical" evidence="2">
    <location>
        <begin position="39"/>
        <end position="57"/>
    </location>
</feature>
<feature type="domain" description="SPOR" evidence="3">
    <location>
        <begin position="232"/>
        <end position="310"/>
    </location>
</feature>
<dbReference type="STRING" id="433924.NS331_22920"/>
<accession>A0A370FQJ7</accession>
<gene>
    <name evidence="4" type="ORF">DFR41_102523</name>
</gene>
<dbReference type="PROSITE" id="PS51724">
    <property type="entry name" value="SPOR"/>
    <property type="match status" value="1"/>
</dbReference>
<evidence type="ECO:0000259" key="3">
    <source>
        <dbReference type="PROSITE" id="PS51724"/>
    </source>
</evidence>
<keyword evidence="2" id="KW-0812">Transmembrane</keyword>
<dbReference type="PANTHER" id="PTHR38687:SF1">
    <property type="entry name" value="CELL DIVISION PROTEIN DEDD"/>
    <property type="match status" value="1"/>
</dbReference>
<feature type="compositionally biased region" description="Basic and acidic residues" evidence="1">
    <location>
        <begin position="200"/>
        <end position="211"/>
    </location>
</feature>
<dbReference type="SUPFAM" id="SSF110997">
    <property type="entry name" value="Sporulation related repeat"/>
    <property type="match status" value="1"/>
</dbReference>
<feature type="region of interest" description="Disordered" evidence="1">
    <location>
        <begin position="79"/>
        <end position="233"/>
    </location>
</feature>
<evidence type="ECO:0000313" key="5">
    <source>
        <dbReference type="Proteomes" id="UP000255265"/>
    </source>
</evidence>
<feature type="compositionally biased region" description="Basic and acidic residues" evidence="1">
    <location>
        <begin position="140"/>
        <end position="162"/>
    </location>
</feature>
<dbReference type="Proteomes" id="UP000255265">
    <property type="component" value="Unassembled WGS sequence"/>
</dbReference>
<dbReference type="GO" id="GO:0030428">
    <property type="term" value="C:cell septum"/>
    <property type="evidence" value="ECO:0007669"/>
    <property type="project" value="TreeGrafter"/>
</dbReference>
<dbReference type="GO" id="GO:0032153">
    <property type="term" value="C:cell division site"/>
    <property type="evidence" value="ECO:0007669"/>
    <property type="project" value="TreeGrafter"/>
</dbReference>
<feature type="compositionally biased region" description="Low complexity" evidence="1">
    <location>
        <begin position="212"/>
        <end position="233"/>
    </location>
</feature>
<reference evidence="4 5" key="1">
    <citation type="submission" date="2018-07" db="EMBL/GenBank/DDBJ databases">
        <title>Genomic Encyclopedia of Type Strains, Phase IV (KMG-IV): sequencing the most valuable type-strain genomes for metagenomic binning, comparative biology and taxonomic classification.</title>
        <authorList>
            <person name="Goeker M."/>
        </authorList>
    </citation>
    <scope>NUCLEOTIDE SEQUENCE [LARGE SCALE GENOMIC DNA]</scope>
    <source>
        <strain evidence="4 5">DSM 21352</strain>
    </source>
</reference>
<dbReference type="Pfam" id="PF05036">
    <property type="entry name" value="SPOR"/>
    <property type="match status" value="1"/>
</dbReference>
<comment type="caution">
    <text evidence="4">The sequence shown here is derived from an EMBL/GenBank/DDBJ whole genome shotgun (WGS) entry which is preliminary data.</text>
</comment>
<organism evidence="4 5">
    <name type="scientific">Pseudacidovorax intermedius</name>
    <dbReference type="NCBI Taxonomy" id="433924"/>
    <lineage>
        <taxon>Bacteria</taxon>
        <taxon>Pseudomonadati</taxon>
        <taxon>Pseudomonadota</taxon>
        <taxon>Betaproteobacteria</taxon>
        <taxon>Burkholderiales</taxon>
        <taxon>Comamonadaceae</taxon>
        <taxon>Pseudacidovorax</taxon>
    </lineage>
</organism>
<evidence type="ECO:0000313" key="4">
    <source>
        <dbReference type="EMBL" id="RDI27483.1"/>
    </source>
</evidence>
<dbReference type="InterPro" id="IPR036680">
    <property type="entry name" value="SPOR-like_sf"/>
</dbReference>
<dbReference type="EMBL" id="QQAV01000002">
    <property type="protein sequence ID" value="RDI27483.1"/>
    <property type="molecule type" value="Genomic_DNA"/>
</dbReference>
<dbReference type="InterPro" id="IPR052521">
    <property type="entry name" value="Cell_div_SPOR-domain"/>
</dbReference>
<evidence type="ECO:0000256" key="1">
    <source>
        <dbReference type="SAM" id="MobiDB-lite"/>
    </source>
</evidence>
<feature type="region of interest" description="Disordered" evidence="1">
    <location>
        <begin position="1"/>
        <end position="26"/>
    </location>
</feature>
<dbReference type="GO" id="GO:0032506">
    <property type="term" value="P:cytokinetic process"/>
    <property type="evidence" value="ECO:0007669"/>
    <property type="project" value="TreeGrafter"/>
</dbReference>
<dbReference type="OrthoDB" id="9181370at2"/>
<proteinExistence type="predicted"/>
<dbReference type="AlphaFoldDB" id="A0A370FQJ7"/>
<sequence length="310" mass="32154">MAFFKLRSKGSPGKEGRGNVSAAPAESVESLRRRARHRLVGAAVLVLLGVIGFPLLFDSQPRPVAVDIPIEMPDRAKVKPLPQAEAPVADTSRSASGGIALPPPANGVITERADGSEVASAPPAAVPEPRREAVASSEPAKSEAPRTEPARVEAKPEPKPEPAKTPVTKPEAPKTEAKTEVAKAEPSKPEPAKPASPAPGRDDGARARALLEGKPPQQQVAAQAQPGAAAPAEAAGRFVVQVGAFADAAKAQETRQKLERAGLKTYTHVAKTPQGDRTRVRVGPFSSRADAEKAAARIKALALPAAVLTL</sequence>
<feature type="compositionally biased region" description="Basic and acidic residues" evidence="1">
    <location>
        <begin position="171"/>
        <end position="191"/>
    </location>
</feature>